<proteinExistence type="predicted"/>
<reference evidence="2" key="1">
    <citation type="journal article" date="2020" name="Phytopathology">
        <title>Genome sequence of the chestnut blight fungus Cryphonectria parasitica EP155: A fundamental resource for an archetypical invasive plant pathogen.</title>
        <authorList>
            <person name="Crouch J.A."/>
            <person name="Dawe A."/>
            <person name="Aerts A."/>
            <person name="Barry K."/>
            <person name="Churchill A.C.L."/>
            <person name="Grimwood J."/>
            <person name="Hillman B."/>
            <person name="Milgroom M.G."/>
            <person name="Pangilinan J."/>
            <person name="Smith M."/>
            <person name="Salamov A."/>
            <person name="Schmutz J."/>
            <person name="Yadav J."/>
            <person name="Grigoriev I.V."/>
            <person name="Nuss D."/>
        </authorList>
    </citation>
    <scope>NUCLEOTIDE SEQUENCE</scope>
    <source>
        <strain evidence="2">EP155</strain>
    </source>
</reference>
<dbReference type="Proteomes" id="UP000803844">
    <property type="component" value="Unassembled WGS sequence"/>
</dbReference>
<dbReference type="RefSeq" id="XP_040773545.1">
    <property type="nucleotide sequence ID" value="XM_040921699.1"/>
</dbReference>
<protein>
    <submittedName>
        <fullName evidence="2">Uncharacterized protein</fullName>
    </submittedName>
</protein>
<keyword evidence="1" id="KW-0472">Membrane</keyword>
<keyword evidence="1" id="KW-0812">Transmembrane</keyword>
<accession>A0A9P4XXA0</accession>
<organism evidence="2 3">
    <name type="scientific">Cryphonectria parasitica (strain ATCC 38755 / EP155)</name>
    <dbReference type="NCBI Taxonomy" id="660469"/>
    <lineage>
        <taxon>Eukaryota</taxon>
        <taxon>Fungi</taxon>
        <taxon>Dikarya</taxon>
        <taxon>Ascomycota</taxon>
        <taxon>Pezizomycotina</taxon>
        <taxon>Sordariomycetes</taxon>
        <taxon>Sordariomycetidae</taxon>
        <taxon>Diaporthales</taxon>
        <taxon>Cryphonectriaceae</taxon>
        <taxon>Cryphonectria-Endothia species complex</taxon>
        <taxon>Cryphonectria</taxon>
    </lineage>
</organism>
<keyword evidence="3" id="KW-1185">Reference proteome</keyword>
<feature type="transmembrane region" description="Helical" evidence="1">
    <location>
        <begin position="124"/>
        <end position="142"/>
    </location>
</feature>
<dbReference type="OrthoDB" id="5355526at2759"/>
<evidence type="ECO:0000313" key="3">
    <source>
        <dbReference type="Proteomes" id="UP000803844"/>
    </source>
</evidence>
<evidence type="ECO:0000256" key="1">
    <source>
        <dbReference type="SAM" id="Phobius"/>
    </source>
</evidence>
<name>A0A9P4XXA0_CRYP1</name>
<keyword evidence="1" id="KW-1133">Transmembrane helix</keyword>
<gene>
    <name evidence="2" type="ORF">M406DRAFT_341767</name>
</gene>
<dbReference type="AlphaFoldDB" id="A0A9P4XXA0"/>
<dbReference type="EMBL" id="MU032350">
    <property type="protein sequence ID" value="KAF3762566.1"/>
    <property type="molecule type" value="Genomic_DNA"/>
</dbReference>
<evidence type="ECO:0000313" key="2">
    <source>
        <dbReference type="EMBL" id="KAF3762566.1"/>
    </source>
</evidence>
<comment type="caution">
    <text evidence="2">The sequence shown here is derived from an EMBL/GenBank/DDBJ whole genome shotgun (WGS) entry which is preliminary data.</text>
</comment>
<sequence>MYKSKLVDIHIHPAIPPEDQARQNYTYEPLPAETIPPIGPNLLMHLFEHPDHAEILPILYKKIPQKLRAQLEACPIKGSAVGWGLQFVEGTNWFHVFLCGCLGFISALLFAVVWSIVRRDIQGGFAISGFMLAFLGFCLGIARTEAA</sequence>
<dbReference type="GeneID" id="63838828"/>
<feature type="transmembrane region" description="Helical" evidence="1">
    <location>
        <begin position="93"/>
        <end position="117"/>
    </location>
</feature>